<dbReference type="OrthoDB" id="8526151at2"/>
<name>A0A413RIN8_9CELL</name>
<dbReference type="Gene3D" id="3.10.450.50">
    <property type="match status" value="1"/>
</dbReference>
<evidence type="ECO:0000313" key="2">
    <source>
        <dbReference type="EMBL" id="RHA38175.1"/>
    </source>
</evidence>
<evidence type="ECO:0000259" key="1">
    <source>
        <dbReference type="Pfam" id="PF12680"/>
    </source>
</evidence>
<feature type="domain" description="SnoaL-like" evidence="1">
    <location>
        <begin position="7"/>
        <end position="102"/>
    </location>
</feature>
<dbReference type="InterPro" id="IPR037401">
    <property type="entry name" value="SnoaL-like"/>
</dbReference>
<comment type="caution">
    <text evidence="2">The sequence shown here is derived from an EMBL/GenBank/DDBJ whole genome shotgun (WGS) entry which is preliminary data.</text>
</comment>
<gene>
    <name evidence="2" type="ORF">D1825_14845</name>
</gene>
<reference evidence="2 3" key="1">
    <citation type="submission" date="2018-08" db="EMBL/GenBank/DDBJ databases">
        <title>Cellulomonas rhizosphaerae sp. nov., a novel actinomycete isolated from soil.</title>
        <authorList>
            <person name="Tian Y."/>
        </authorList>
    </citation>
    <scope>NUCLEOTIDE SEQUENCE [LARGE SCALE GENOMIC DNA]</scope>
    <source>
        <strain evidence="2 3">NEAU-TCZ24</strain>
    </source>
</reference>
<dbReference type="SUPFAM" id="SSF54427">
    <property type="entry name" value="NTF2-like"/>
    <property type="match status" value="1"/>
</dbReference>
<keyword evidence="3" id="KW-1185">Reference proteome</keyword>
<accession>A0A413RIN8</accession>
<dbReference type="AlphaFoldDB" id="A0A413RIN8"/>
<dbReference type="EMBL" id="QWKP01000216">
    <property type="protein sequence ID" value="RHA38175.1"/>
    <property type="molecule type" value="Genomic_DNA"/>
</dbReference>
<dbReference type="Proteomes" id="UP000283374">
    <property type="component" value="Unassembled WGS sequence"/>
</dbReference>
<dbReference type="InterPro" id="IPR032710">
    <property type="entry name" value="NTF2-like_dom_sf"/>
</dbReference>
<organism evidence="2 3">
    <name type="scientific">Cellulomonas rhizosphaerae</name>
    <dbReference type="NCBI Taxonomy" id="2293719"/>
    <lineage>
        <taxon>Bacteria</taxon>
        <taxon>Bacillati</taxon>
        <taxon>Actinomycetota</taxon>
        <taxon>Actinomycetes</taxon>
        <taxon>Micrococcales</taxon>
        <taxon>Cellulomonadaceae</taxon>
        <taxon>Cellulomonas</taxon>
    </lineage>
</organism>
<protein>
    <submittedName>
        <fullName evidence="2">Nuclear transport factor 2 family protein</fullName>
    </submittedName>
</protein>
<dbReference type="Pfam" id="PF12680">
    <property type="entry name" value="SnoaL_2"/>
    <property type="match status" value="1"/>
</dbReference>
<proteinExistence type="predicted"/>
<dbReference type="RefSeq" id="WP_118768188.1">
    <property type="nucleotide sequence ID" value="NZ_QWKP01000216.1"/>
</dbReference>
<sequence length="120" mass="13906">MDVAAWVEEYERAWREQDAAAVDRLFTPDATYLRSGYDDGLVGHEAIRDFWDDDTPFTLTWSPLAVDGATAVVRAEVVYGGDEPREYRDLWILVFVDDGRVRHFEEWAQWPGVPWIQSEP</sequence>
<evidence type="ECO:0000313" key="3">
    <source>
        <dbReference type="Proteomes" id="UP000283374"/>
    </source>
</evidence>